<dbReference type="PROSITE" id="PS50106">
    <property type="entry name" value="PDZ"/>
    <property type="match status" value="1"/>
</dbReference>
<dbReference type="InterPro" id="IPR039032">
    <property type="entry name" value="Rim-like"/>
</dbReference>
<feature type="compositionally biased region" description="Polar residues" evidence="4">
    <location>
        <begin position="281"/>
        <end position="290"/>
    </location>
</feature>
<evidence type="ECO:0000313" key="8">
    <source>
        <dbReference type="EMBL" id="KAK3767140.1"/>
    </source>
</evidence>
<keyword evidence="3" id="KW-0175">Coiled coil</keyword>
<accession>A0AAE0ZDD9</accession>
<feature type="compositionally biased region" description="Polar residues" evidence="4">
    <location>
        <begin position="967"/>
        <end position="1001"/>
    </location>
</feature>
<protein>
    <recommendedName>
        <fullName evidence="10">Regulating synaptic membrane exocytosis protein 2</fullName>
    </recommendedName>
</protein>
<dbReference type="InterPro" id="IPR041282">
    <property type="entry name" value="FYVE_2"/>
</dbReference>
<dbReference type="GO" id="GO:0031267">
    <property type="term" value="F:small GTPase binding"/>
    <property type="evidence" value="ECO:0007669"/>
    <property type="project" value="InterPro"/>
</dbReference>
<dbReference type="PROSITE" id="PS50916">
    <property type="entry name" value="RABBD"/>
    <property type="match status" value="1"/>
</dbReference>
<evidence type="ECO:0000256" key="2">
    <source>
        <dbReference type="ARBA" id="ARBA00034103"/>
    </source>
</evidence>
<dbReference type="SMART" id="SM00239">
    <property type="entry name" value="C2"/>
    <property type="match status" value="2"/>
</dbReference>
<dbReference type="InterPro" id="IPR013083">
    <property type="entry name" value="Znf_RING/FYVE/PHD"/>
</dbReference>
<feature type="region of interest" description="Disordered" evidence="4">
    <location>
        <begin position="302"/>
        <end position="423"/>
    </location>
</feature>
<dbReference type="InterPro" id="IPR010911">
    <property type="entry name" value="Rab_BD"/>
</dbReference>
<sequence>MSFLLKKVIKPWNSSKASQEELKAPDMPELPPSPDLSHLTPDEIHVINDVIKRQKEFDRQEANRVQRLKDELENMEDELSYKHRDRRDCKVVDLRLCRLCFKTKFADGVGRLCHDCQQRVCQQCGAFSKPRRSHKTGKSLRRRWCCKLCLAKREVLCRTGGWYHGLEVDTVTDHGPVGGVRKKLSLVSMEVDDSDFRSDYGRFYTDDADRSDFDRDLGLDTDIGSSTCYGNDTNNEGENDSERCPSGNRTDSELTRKRYLPHANSVPTYDHQGESPRRVPPQNNNGHDIASNRNLQYQHFKQSLPQQQQYHSTPRNQHPQHQKHLYQTKSETRHSVERRNVPKSSSISGACAKSVPESRRQPRRRSLPVEAKSRTGAKDSDSTESATFLGETKGSHSLDTDGHGCVMNGMDKEGASRNRYLDDDDDSLESLILERKMSMRKRKEKRQRRKLLRSGQEQRSAESLIDIKKLGSSRDRSKSPARQFGSDLIVRGEGQRRDSVTRSLLCHSNSLTSCARKTSPISEGRLGIADTTSTSTSTFSSFRDSSMSDRGTASPSLPRSPATFRTMRQDAFSLNSSCLSLGSANEVRSRDSGRGYLRSPINTNSRSRDSLHGQSLQIKPQGRVSPKLLGETSLQKWVRAGFQDAYLITVPHHPKEPQFGLHIAGGVQDNLYVCRALVATVAADLRAKIHEGDEVLEWNGEALRGQSFDHVVSVTLQPCAQAVLLLHPFTRKDPRSMRDDPRVLVQNVDHPLSASPELQTKTAKRRMLPRTPVQMKRQTHRTQGELELSLLYQASRATLAVTVLQARDLASPLHGDSAEPSPMVMLSLGPEGRQMKRETLQTETRQSTGSPDWEQTFLLDGVTITEVVTGALQVTVWSQEDKQEIFLGEVLIDLIQAQLDNQAQWFRLEEHDENSMALPKRRSSHCTSRSASLTSSSIRDGLASSFYSPNVSPEVPSHRRHGRSPSLIGSTNVSPVPSGQSCIGSRDSPLNNASQPDTFTTKVRKKMLNTVSKMSSLSLLEKKENAGSDESSQELQQNTKRRLSDRGDWSGAMFINPSPGRSRHSSHNSMDLLALPKPPTRNNSSCSFLTSDDDEAFRRFSTESACSDRPPPEGDDVTSNLGPGQIPPKTSAETTICGDIKLGFMVSKGQLEVDIVCAMGLHKSGSSQPPDTYVKTYLVEGRKVIQRKKTLVVKTSYDPIYNKKLKYSACNVHGRIMKVDVWERVGSFEKKCCRGEVLVRLDGLDLCRHTVAWYKLFQINSTDYGSDEFLNVW</sequence>
<evidence type="ECO:0000256" key="3">
    <source>
        <dbReference type="SAM" id="Coils"/>
    </source>
</evidence>
<dbReference type="SUPFAM" id="SSF57903">
    <property type="entry name" value="FYVE/PHD zinc finger"/>
    <property type="match status" value="1"/>
</dbReference>
<feature type="compositionally biased region" description="Basic residues" evidence="4">
    <location>
        <begin position="438"/>
        <end position="452"/>
    </location>
</feature>
<evidence type="ECO:0008006" key="10">
    <source>
        <dbReference type="Google" id="ProtNLM"/>
    </source>
</evidence>
<dbReference type="InterPro" id="IPR035892">
    <property type="entry name" value="C2_domain_sf"/>
</dbReference>
<dbReference type="GO" id="GO:0006886">
    <property type="term" value="P:intracellular protein transport"/>
    <property type="evidence" value="ECO:0007669"/>
    <property type="project" value="InterPro"/>
</dbReference>
<evidence type="ECO:0000256" key="4">
    <source>
        <dbReference type="SAM" id="MobiDB-lite"/>
    </source>
</evidence>
<feature type="region of interest" description="Disordered" evidence="4">
    <location>
        <begin position="224"/>
        <end position="290"/>
    </location>
</feature>
<dbReference type="Pfam" id="PF02318">
    <property type="entry name" value="FYVE_2"/>
    <property type="match status" value="1"/>
</dbReference>
<feature type="compositionally biased region" description="Basic and acidic residues" evidence="4">
    <location>
        <begin position="465"/>
        <end position="478"/>
    </location>
</feature>
<evidence type="ECO:0000256" key="1">
    <source>
        <dbReference type="ARBA" id="ARBA00023018"/>
    </source>
</evidence>
<dbReference type="GO" id="GO:0048788">
    <property type="term" value="C:cytoskeleton of presynaptic active zone"/>
    <property type="evidence" value="ECO:0007669"/>
    <property type="project" value="TreeGrafter"/>
</dbReference>
<feature type="region of interest" description="Disordered" evidence="4">
    <location>
        <begin position="525"/>
        <end position="562"/>
    </location>
</feature>
<dbReference type="GO" id="GO:0050806">
    <property type="term" value="P:positive regulation of synaptic transmission"/>
    <property type="evidence" value="ECO:0007669"/>
    <property type="project" value="TreeGrafter"/>
</dbReference>
<reference evidence="8" key="1">
    <citation type="journal article" date="2023" name="G3 (Bethesda)">
        <title>A reference genome for the long-term kleptoplast-retaining sea slug Elysia crispata morphotype clarki.</title>
        <authorList>
            <person name="Eastman K.E."/>
            <person name="Pendleton A.L."/>
            <person name="Shaikh M.A."/>
            <person name="Suttiyut T."/>
            <person name="Ogas R."/>
            <person name="Tomko P."/>
            <person name="Gavelis G."/>
            <person name="Widhalm J.R."/>
            <person name="Wisecaver J.H."/>
        </authorList>
    </citation>
    <scope>NUCLEOTIDE SEQUENCE</scope>
    <source>
        <strain evidence="8">ECLA1</strain>
    </source>
</reference>
<feature type="domain" description="C2" evidence="5">
    <location>
        <begin position="1122"/>
        <end position="1254"/>
    </location>
</feature>
<keyword evidence="1" id="KW-0770">Synapse</keyword>
<dbReference type="EMBL" id="JAWDGP010004170">
    <property type="protein sequence ID" value="KAK3767140.1"/>
    <property type="molecule type" value="Genomic_DNA"/>
</dbReference>
<feature type="domain" description="C2" evidence="5">
    <location>
        <begin position="782"/>
        <end position="906"/>
    </location>
</feature>
<keyword evidence="9" id="KW-1185">Reference proteome</keyword>
<dbReference type="AlphaFoldDB" id="A0AAE0ZDD9"/>
<dbReference type="GO" id="GO:0044325">
    <property type="term" value="F:transmembrane transporter binding"/>
    <property type="evidence" value="ECO:0007669"/>
    <property type="project" value="TreeGrafter"/>
</dbReference>
<feature type="region of interest" description="Disordered" evidence="4">
    <location>
        <begin position="1014"/>
        <end position="1089"/>
    </location>
</feature>
<dbReference type="Gene3D" id="2.30.42.10">
    <property type="match status" value="1"/>
</dbReference>
<feature type="region of interest" description="Disordered" evidence="4">
    <location>
        <begin position="589"/>
        <end position="616"/>
    </location>
</feature>
<feature type="compositionally biased region" description="Polar residues" evidence="4">
    <location>
        <begin position="1080"/>
        <end position="1089"/>
    </location>
</feature>
<dbReference type="SUPFAM" id="SSF50156">
    <property type="entry name" value="PDZ domain-like"/>
    <property type="match status" value="1"/>
</dbReference>
<comment type="subcellular location">
    <subcellularLocation>
        <location evidence="2">Synapse</location>
    </subcellularLocation>
</comment>
<name>A0AAE0ZDD9_9GAST</name>
<dbReference type="PANTHER" id="PTHR12157">
    <property type="entry name" value="REGULATING SYNAPTIC MEMBRANE EXOCYTOSIS PROTEIN"/>
    <property type="match status" value="1"/>
</dbReference>
<gene>
    <name evidence="8" type="ORF">RRG08_018012</name>
</gene>
<feature type="compositionally biased region" description="Low complexity" evidence="4">
    <location>
        <begin position="925"/>
        <end position="934"/>
    </location>
</feature>
<feature type="region of interest" description="Disordered" evidence="4">
    <location>
        <begin position="438"/>
        <end position="490"/>
    </location>
</feature>
<evidence type="ECO:0000313" key="9">
    <source>
        <dbReference type="Proteomes" id="UP001283361"/>
    </source>
</evidence>
<dbReference type="Gene3D" id="2.60.40.150">
    <property type="entry name" value="C2 domain"/>
    <property type="match status" value="2"/>
</dbReference>
<feature type="region of interest" description="Disordered" evidence="4">
    <location>
        <begin position="914"/>
        <end position="934"/>
    </location>
</feature>
<feature type="compositionally biased region" description="Basic and acidic residues" evidence="4">
    <location>
        <begin position="393"/>
        <end position="402"/>
    </location>
</feature>
<dbReference type="Gene3D" id="3.30.40.10">
    <property type="entry name" value="Zinc/RING finger domain, C3HC4 (zinc finger)"/>
    <property type="match status" value="1"/>
</dbReference>
<dbReference type="Pfam" id="PF00168">
    <property type="entry name" value="C2"/>
    <property type="match status" value="2"/>
</dbReference>
<feature type="compositionally biased region" description="Basic and acidic residues" evidence="4">
    <location>
        <begin position="371"/>
        <end position="381"/>
    </location>
</feature>
<dbReference type="InterPro" id="IPR036034">
    <property type="entry name" value="PDZ_sf"/>
</dbReference>
<dbReference type="GO" id="GO:0042391">
    <property type="term" value="P:regulation of membrane potential"/>
    <property type="evidence" value="ECO:0007669"/>
    <property type="project" value="TreeGrafter"/>
</dbReference>
<dbReference type="InterPro" id="IPR001478">
    <property type="entry name" value="PDZ"/>
</dbReference>
<evidence type="ECO:0000259" key="7">
    <source>
        <dbReference type="PROSITE" id="PS50916"/>
    </source>
</evidence>
<dbReference type="PANTHER" id="PTHR12157:SF21">
    <property type="entry name" value="RAB3 INTERACTING MOLECULE, ISOFORM F"/>
    <property type="match status" value="1"/>
</dbReference>
<feature type="region of interest" description="Disordered" evidence="4">
    <location>
        <begin position="1102"/>
        <end position="1132"/>
    </location>
</feature>
<feature type="compositionally biased region" description="Polar residues" evidence="4">
    <location>
        <begin position="302"/>
        <end position="317"/>
    </location>
</feature>
<feature type="compositionally biased region" description="Polar residues" evidence="4">
    <location>
        <begin position="224"/>
        <end position="236"/>
    </location>
</feature>
<dbReference type="Proteomes" id="UP001283361">
    <property type="component" value="Unassembled WGS sequence"/>
</dbReference>
<dbReference type="PROSITE" id="PS50004">
    <property type="entry name" value="C2"/>
    <property type="match status" value="2"/>
</dbReference>
<evidence type="ECO:0000259" key="6">
    <source>
        <dbReference type="PROSITE" id="PS50106"/>
    </source>
</evidence>
<feature type="compositionally biased region" description="Basic and acidic residues" evidence="4">
    <location>
        <begin position="330"/>
        <end position="340"/>
    </location>
</feature>
<feature type="coiled-coil region" evidence="3">
    <location>
        <begin position="55"/>
        <end position="85"/>
    </location>
</feature>
<feature type="region of interest" description="Disordered" evidence="4">
    <location>
        <begin position="949"/>
        <end position="1001"/>
    </location>
</feature>
<evidence type="ECO:0000259" key="5">
    <source>
        <dbReference type="PROSITE" id="PS50004"/>
    </source>
</evidence>
<feature type="domain" description="PDZ" evidence="6">
    <location>
        <begin position="647"/>
        <end position="714"/>
    </location>
</feature>
<proteinExistence type="predicted"/>
<dbReference type="InterPro" id="IPR000008">
    <property type="entry name" value="C2_dom"/>
</dbReference>
<comment type="caution">
    <text evidence="8">The sequence shown here is derived from an EMBL/GenBank/DDBJ whole genome shotgun (WGS) entry which is preliminary data.</text>
</comment>
<dbReference type="InterPro" id="IPR011011">
    <property type="entry name" value="Znf_FYVE_PHD"/>
</dbReference>
<feature type="domain" description="RabBD" evidence="7">
    <location>
        <begin position="33"/>
        <end position="166"/>
    </location>
</feature>
<feature type="compositionally biased region" description="Polar residues" evidence="4">
    <location>
        <begin position="1028"/>
        <end position="1038"/>
    </location>
</feature>
<dbReference type="SUPFAM" id="SSF49562">
    <property type="entry name" value="C2 domain (Calcium/lipid-binding domain, CaLB)"/>
    <property type="match status" value="2"/>
</dbReference>
<dbReference type="GO" id="GO:0048791">
    <property type="term" value="P:calcium ion-regulated exocytosis of neurotransmitter"/>
    <property type="evidence" value="ECO:0007669"/>
    <property type="project" value="TreeGrafter"/>
</dbReference>
<feature type="compositionally biased region" description="Low complexity" evidence="4">
    <location>
        <begin position="531"/>
        <end position="550"/>
    </location>
</feature>
<feature type="region of interest" description="Disordered" evidence="4">
    <location>
        <begin position="15"/>
        <end position="39"/>
    </location>
</feature>
<feature type="compositionally biased region" description="Basic and acidic residues" evidence="4">
    <location>
        <begin position="410"/>
        <end position="421"/>
    </location>
</feature>
<dbReference type="GO" id="GO:0048167">
    <property type="term" value="P:regulation of synaptic plasticity"/>
    <property type="evidence" value="ECO:0007669"/>
    <property type="project" value="TreeGrafter"/>
</dbReference>
<organism evidence="8 9">
    <name type="scientific">Elysia crispata</name>
    <name type="common">lettuce slug</name>
    <dbReference type="NCBI Taxonomy" id="231223"/>
    <lineage>
        <taxon>Eukaryota</taxon>
        <taxon>Metazoa</taxon>
        <taxon>Spiralia</taxon>
        <taxon>Lophotrochozoa</taxon>
        <taxon>Mollusca</taxon>
        <taxon>Gastropoda</taxon>
        <taxon>Heterobranchia</taxon>
        <taxon>Euthyneura</taxon>
        <taxon>Panpulmonata</taxon>
        <taxon>Sacoglossa</taxon>
        <taxon>Placobranchoidea</taxon>
        <taxon>Plakobranchidae</taxon>
        <taxon>Elysia</taxon>
    </lineage>
</organism>
<dbReference type="GO" id="GO:0042734">
    <property type="term" value="C:presynaptic membrane"/>
    <property type="evidence" value="ECO:0007669"/>
    <property type="project" value="TreeGrafter"/>
</dbReference>